<comment type="pathway">
    <text evidence="2 10">Protein modification; protein glycosylation.</text>
</comment>
<keyword evidence="6 10" id="KW-0812">Transmembrane</keyword>
<keyword evidence="14" id="KW-1185">Reference proteome</keyword>
<dbReference type="EMBL" id="JAPFQL010000057">
    <property type="protein sequence ID" value="MDC5698206.1"/>
    <property type="molecule type" value="Genomic_DNA"/>
</dbReference>
<feature type="transmembrane region" description="Helical" evidence="10">
    <location>
        <begin position="187"/>
        <end position="205"/>
    </location>
</feature>
<feature type="domain" description="Protein O-mannosyl-transferase C-terminal four TM" evidence="12">
    <location>
        <begin position="342"/>
        <end position="533"/>
    </location>
</feature>
<dbReference type="Pfam" id="PF16192">
    <property type="entry name" value="PMT_4TMC"/>
    <property type="match status" value="1"/>
</dbReference>
<feature type="transmembrane region" description="Helical" evidence="10">
    <location>
        <begin position="163"/>
        <end position="181"/>
    </location>
</feature>
<feature type="transmembrane region" description="Helical" evidence="10">
    <location>
        <begin position="456"/>
        <end position="479"/>
    </location>
</feature>
<comment type="subcellular location">
    <subcellularLocation>
        <location evidence="10">Cell membrane</location>
    </subcellularLocation>
    <subcellularLocation>
        <location evidence="1">Endomembrane system</location>
        <topology evidence="1">Multi-pass membrane protein</topology>
    </subcellularLocation>
</comment>
<organism evidence="13 14">
    <name type="scientific">Intrasporangium calvum</name>
    <dbReference type="NCBI Taxonomy" id="53358"/>
    <lineage>
        <taxon>Bacteria</taxon>
        <taxon>Bacillati</taxon>
        <taxon>Actinomycetota</taxon>
        <taxon>Actinomycetes</taxon>
        <taxon>Micrococcales</taxon>
        <taxon>Intrasporangiaceae</taxon>
        <taxon>Intrasporangium</taxon>
    </lineage>
</organism>
<feature type="transmembrane region" description="Helical" evidence="10">
    <location>
        <begin position="135"/>
        <end position="156"/>
    </location>
</feature>
<dbReference type="Pfam" id="PF02366">
    <property type="entry name" value="PMT"/>
    <property type="match status" value="1"/>
</dbReference>
<evidence type="ECO:0000256" key="2">
    <source>
        <dbReference type="ARBA" id="ARBA00004922"/>
    </source>
</evidence>
<dbReference type="InterPro" id="IPR032421">
    <property type="entry name" value="PMT_4TMC"/>
</dbReference>
<evidence type="ECO:0000256" key="10">
    <source>
        <dbReference type="RuleBase" id="RU367007"/>
    </source>
</evidence>
<gene>
    <name evidence="13" type="ORF">OO014_13145</name>
</gene>
<keyword evidence="5 10" id="KW-0808">Transferase</keyword>
<evidence type="ECO:0000259" key="11">
    <source>
        <dbReference type="Pfam" id="PF02366"/>
    </source>
</evidence>
<proteinExistence type="inferred from homology"/>
<dbReference type="PANTHER" id="PTHR10050:SF46">
    <property type="entry name" value="PROTEIN O-MANNOSYL-TRANSFERASE 2"/>
    <property type="match status" value="1"/>
</dbReference>
<evidence type="ECO:0000256" key="8">
    <source>
        <dbReference type="ARBA" id="ARBA00023136"/>
    </source>
</evidence>
<dbReference type="InterPro" id="IPR003342">
    <property type="entry name" value="ArnT-like_N"/>
</dbReference>
<comment type="function">
    <text evidence="10">Protein O-mannosyltransferase that catalyzes the transfer of a single mannose residue from a polyprenol phospho-mannosyl lipidic donor to the hydroxyl group of selected serine and threonine residues in acceptor proteins.</text>
</comment>
<evidence type="ECO:0000256" key="7">
    <source>
        <dbReference type="ARBA" id="ARBA00022989"/>
    </source>
</evidence>
<dbReference type="Proteomes" id="UP001150259">
    <property type="component" value="Unassembled WGS sequence"/>
</dbReference>
<evidence type="ECO:0000259" key="12">
    <source>
        <dbReference type="Pfam" id="PF16192"/>
    </source>
</evidence>
<evidence type="ECO:0000256" key="5">
    <source>
        <dbReference type="ARBA" id="ARBA00022679"/>
    </source>
</evidence>
<feature type="transmembrane region" description="Helical" evidence="10">
    <location>
        <begin position="28"/>
        <end position="52"/>
    </location>
</feature>
<evidence type="ECO:0000256" key="1">
    <source>
        <dbReference type="ARBA" id="ARBA00004127"/>
    </source>
</evidence>
<reference evidence="13 14" key="1">
    <citation type="submission" date="2022-11" db="EMBL/GenBank/DDBJ databases">
        <title>Anaerobic phenanthrene biodegradation by a DNRA strain PheN6.</title>
        <authorList>
            <person name="Zhang Z."/>
        </authorList>
    </citation>
    <scope>NUCLEOTIDE SEQUENCE [LARGE SCALE GENOMIC DNA]</scope>
    <source>
        <strain evidence="13 14">PheN6</strain>
    </source>
</reference>
<feature type="transmembrane region" description="Helical" evidence="10">
    <location>
        <begin position="409"/>
        <end position="427"/>
    </location>
</feature>
<feature type="transmembrane region" description="Helical" evidence="10">
    <location>
        <begin position="255"/>
        <end position="273"/>
    </location>
</feature>
<protein>
    <recommendedName>
        <fullName evidence="9 10">Polyprenol-phosphate-mannose--protein mannosyltransferase</fullName>
        <ecNumber evidence="10">2.4.1.-</ecNumber>
    </recommendedName>
</protein>
<evidence type="ECO:0000256" key="4">
    <source>
        <dbReference type="ARBA" id="ARBA00022676"/>
    </source>
</evidence>
<evidence type="ECO:0000256" key="6">
    <source>
        <dbReference type="ARBA" id="ARBA00022692"/>
    </source>
</evidence>
<feature type="transmembrane region" description="Helical" evidence="10">
    <location>
        <begin position="491"/>
        <end position="514"/>
    </location>
</feature>
<comment type="caution">
    <text evidence="13">The sequence shown here is derived from an EMBL/GenBank/DDBJ whole genome shotgun (WGS) entry which is preliminary data.</text>
</comment>
<evidence type="ECO:0000313" key="13">
    <source>
        <dbReference type="EMBL" id="MDC5698206.1"/>
    </source>
</evidence>
<evidence type="ECO:0000256" key="9">
    <source>
        <dbReference type="ARBA" id="ARBA00093617"/>
    </source>
</evidence>
<comment type="similarity">
    <text evidence="3 10">Belongs to the glycosyltransferase 39 family.</text>
</comment>
<dbReference type="RefSeq" id="WP_272462779.1">
    <property type="nucleotide sequence ID" value="NZ_JAPFQL010000057.1"/>
</dbReference>
<evidence type="ECO:0000313" key="14">
    <source>
        <dbReference type="Proteomes" id="UP001150259"/>
    </source>
</evidence>
<dbReference type="PANTHER" id="PTHR10050">
    <property type="entry name" value="DOLICHYL-PHOSPHATE-MANNOSE--PROTEIN MANNOSYLTRANSFERASE"/>
    <property type="match status" value="1"/>
</dbReference>
<sequence length="534" mass="59349">MNSAPAVRARLLGTPEDDLRRVPRKKRLGTLLTLGWLGPLFFTAVGGFMRFWHVGAPHQLIFDETYYVKQGWSMVLFGYEMKVDPVLEQAKQVDQHFTANDPFVWGTEGDFVVHPPVGKWLIGLGEIPFGILNSLGWRFAVALAGTLSILMLGLIARRLFRSDLLGTVAAALLAFEGHHFVHSRTGLLDIFVMFFGLAAFGALLIDRDRARAVLAARVAGVPRASLSRLGPWLGWRPWRWVAGVMLGLGAGVKWSGLYFIVFFGLLTVFWDLGARRAAGVRGWVVGGLLKDGPFAFVQLVGTALVTYVASWTGWILTRGGSFRDWAETRPSGGLGGLLPDWWRSLWAYHQQMFESSASINSPHPYQTSPWSWLVQGRPTSFFYEGPVKGYDGCLVDQCSKAITSIGTVSVWWGGTIAIFVLLFRWALRRDWRAGAILSGIAAGYLPWFLLADRTIYSFYEVAFVPWIVLACVYVLGLLMGGPGASVGRRRFGLAATGLFVLVTIGIFAFFHPIYVGDVIPQSEWSQRMWFPSWV</sequence>
<keyword evidence="8 10" id="KW-0472">Membrane</keyword>
<accession>A0ABT5GKG9</accession>
<evidence type="ECO:0000256" key="3">
    <source>
        <dbReference type="ARBA" id="ARBA00007222"/>
    </source>
</evidence>
<feature type="transmembrane region" description="Helical" evidence="10">
    <location>
        <begin position="294"/>
        <end position="316"/>
    </location>
</feature>
<dbReference type="InterPro" id="IPR027005">
    <property type="entry name" value="PMT-like"/>
</dbReference>
<feature type="transmembrane region" description="Helical" evidence="10">
    <location>
        <begin position="434"/>
        <end position="450"/>
    </location>
</feature>
<dbReference type="EC" id="2.4.1.-" evidence="10"/>
<keyword evidence="10" id="KW-1003">Cell membrane</keyword>
<feature type="domain" description="ArnT-like N-terminal" evidence="11">
    <location>
        <begin position="42"/>
        <end position="268"/>
    </location>
</feature>
<keyword evidence="7 10" id="KW-1133">Transmembrane helix</keyword>
<keyword evidence="4 10" id="KW-0328">Glycosyltransferase</keyword>
<name>A0ABT5GKG9_9MICO</name>